<evidence type="ECO:0000256" key="1">
    <source>
        <dbReference type="ARBA" id="ARBA00008595"/>
    </source>
</evidence>
<gene>
    <name evidence="6" type="ORF">METZ01_LOCUS56066</name>
</gene>
<evidence type="ECO:0000256" key="3">
    <source>
        <dbReference type="ARBA" id="ARBA00023157"/>
    </source>
</evidence>
<keyword evidence="4" id="KW-0325">Glycoprotein</keyword>
<dbReference type="PANTHER" id="PTHR11799:SF12">
    <property type="entry name" value="PARAOXONASE-RELATED"/>
    <property type="match status" value="1"/>
</dbReference>
<protein>
    <recommendedName>
        <fullName evidence="7">SMP-30/Gluconolactonase/LRE-like region domain-containing protein</fullName>
    </recommendedName>
</protein>
<evidence type="ECO:0000256" key="2">
    <source>
        <dbReference type="ARBA" id="ARBA00022801"/>
    </source>
</evidence>
<dbReference type="SUPFAM" id="SSF63829">
    <property type="entry name" value="Calcium-dependent phosphotriesterase"/>
    <property type="match status" value="1"/>
</dbReference>
<dbReference type="PANTHER" id="PTHR11799">
    <property type="entry name" value="PARAOXONASE"/>
    <property type="match status" value="1"/>
</dbReference>
<dbReference type="InterPro" id="IPR002640">
    <property type="entry name" value="Arylesterase"/>
</dbReference>
<dbReference type="Pfam" id="PF01731">
    <property type="entry name" value="Arylesterase"/>
    <property type="match status" value="1"/>
</dbReference>
<keyword evidence="5" id="KW-1133">Transmembrane helix</keyword>
<organism evidence="6">
    <name type="scientific">marine metagenome</name>
    <dbReference type="NCBI Taxonomy" id="408172"/>
    <lineage>
        <taxon>unclassified sequences</taxon>
        <taxon>metagenomes</taxon>
        <taxon>ecological metagenomes</taxon>
    </lineage>
</organism>
<dbReference type="InterPro" id="IPR011042">
    <property type="entry name" value="6-blade_b-propeller_TolB-like"/>
</dbReference>
<evidence type="ECO:0008006" key="7">
    <source>
        <dbReference type="Google" id="ProtNLM"/>
    </source>
</evidence>
<feature type="transmembrane region" description="Helical" evidence="5">
    <location>
        <begin position="12"/>
        <end position="30"/>
    </location>
</feature>
<keyword evidence="5" id="KW-0472">Membrane</keyword>
<accession>A0A381SGJ0</accession>
<proteinExistence type="inferred from homology"/>
<dbReference type="InterPro" id="IPR051288">
    <property type="entry name" value="Serum_paraoxonase/arylesterase"/>
</dbReference>
<reference evidence="6" key="1">
    <citation type="submission" date="2018-05" db="EMBL/GenBank/DDBJ databases">
        <authorList>
            <person name="Lanie J.A."/>
            <person name="Ng W.-L."/>
            <person name="Kazmierczak K.M."/>
            <person name="Andrzejewski T.M."/>
            <person name="Davidsen T.M."/>
            <person name="Wayne K.J."/>
            <person name="Tettelin H."/>
            <person name="Glass J.I."/>
            <person name="Rusch D."/>
            <person name="Podicherti R."/>
            <person name="Tsui H.-C.T."/>
            <person name="Winkler M.E."/>
        </authorList>
    </citation>
    <scope>NUCLEOTIDE SEQUENCE</scope>
</reference>
<dbReference type="PRINTS" id="PR01785">
    <property type="entry name" value="PARAOXONASE"/>
</dbReference>
<evidence type="ECO:0000313" key="6">
    <source>
        <dbReference type="EMBL" id="SVA03212.1"/>
    </source>
</evidence>
<keyword evidence="3" id="KW-1015">Disulfide bond</keyword>
<comment type="similarity">
    <text evidence="1">Belongs to the paraoxonase family.</text>
</comment>
<evidence type="ECO:0000256" key="5">
    <source>
        <dbReference type="SAM" id="Phobius"/>
    </source>
</evidence>
<dbReference type="AlphaFoldDB" id="A0A381SGJ0"/>
<evidence type="ECO:0000256" key="4">
    <source>
        <dbReference type="ARBA" id="ARBA00023180"/>
    </source>
</evidence>
<keyword evidence="5" id="KW-0812">Transmembrane</keyword>
<name>A0A381SGJ0_9ZZZZ</name>
<keyword evidence="2" id="KW-0378">Hydrolase</keyword>
<dbReference type="Gene3D" id="2.120.10.30">
    <property type="entry name" value="TolB, C-terminal domain"/>
    <property type="match status" value="1"/>
</dbReference>
<dbReference type="GO" id="GO:0004064">
    <property type="term" value="F:arylesterase activity"/>
    <property type="evidence" value="ECO:0007669"/>
    <property type="project" value="InterPro"/>
</dbReference>
<sequence>MEKPIRLRNKGKYIVTCIAVVILCFVIKLLNDAGEFKSIVPHFEGECVSIPGVMGAEDITVLKNGTAVISCDDRRKTLASTPVQGSIYAYDLQHTAPQLMDLTADVQFEFHPHGISIFENEKGEIRLAAVNHTRSGHYIELFDLRNDALVHNRTISDSLLVSPNDLVMINESQMYVTNDHGSSTEWGKTLEEYLQLANSNVVFYDGQDFTVVAADLAYANGINISRDGTVLYVAETVGEKIALFTRDTDTNELMFQQSIDMDSGIDNIELDSEGNLWIGSHPKLLTFTRHAKNAEKLSPSQVFKVSTVENDKYAVEEIYLDTGDELSGSSVASIYKNTLLIGSVFEDHFLQCSIAR</sequence>
<dbReference type="EMBL" id="UINC01003084">
    <property type="protein sequence ID" value="SVA03212.1"/>
    <property type="molecule type" value="Genomic_DNA"/>
</dbReference>